<evidence type="ECO:0000259" key="1">
    <source>
        <dbReference type="Pfam" id="PF01965"/>
    </source>
</evidence>
<comment type="caution">
    <text evidence="2">The sequence shown here is derived from an EMBL/GenBank/DDBJ whole genome shotgun (WGS) entry which is preliminary data.</text>
</comment>
<evidence type="ECO:0000313" key="2">
    <source>
        <dbReference type="EMBL" id="MCM6778557.1"/>
    </source>
</evidence>
<dbReference type="InterPro" id="IPR002818">
    <property type="entry name" value="DJ-1/PfpI"/>
</dbReference>
<dbReference type="InterPro" id="IPR029062">
    <property type="entry name" value="Class_I_gatase-like"/>
</dbReference>
<name>A0A9X2ECV1_9NOCA</name>
<dbReference type="InterPro" id="IPR052158">
    <property type="entry name" value="INH-QAR"/>
</dbReference>
<keyword evidence="3" id="KW-1185">Reference proteome</keyword>
<proteinExistence type="predicted"/>
<feature type="domain" description="DJ-1/PfpI" evidence="1">
    <location>
        <begin position="6"/>
        <end position="169"/>
    </location>
</feature>
<organism evidence="2 3">
    <name type="scientific">Nocardia pulmonis</name>
    <dbReference type="NCBI Taxonomy" id="2951408"/>
    <lineage>
        <taxon>Bacteria</taxon>
        <taxon>Bacillati</taxon>
        <taxon>Actinomycetota</taxon>
        <taxon>Actinomycetes</taxon>
        <taxon>Mycobacteriales</taxon>
        <taxon>Nocardiaceae</taxon>
        <taxon>Nocardia</taxon>
    </lineage>
</organism>
<dbReference type="SUPFAM" id="SSF52317">
    <property type="entry name" value="Class I glutamine amidotransferase-like"/>
    <property type="match status" value="1"/>
</dbReference>
<dbReference type="RefSeq" id="WP_251918060.1">
    <property type="nucleotide sequence ID" value="NZ_JAMRXG010000023.1"/>
</dbReference>
<dbReference type="Gene3D" id="3.40.50.880">
    <property type="match status" value="1"/>
</dbReference>
<dbReference type="Pfam" id="PF01965">
    <property type="entry name" value="DJ-1_PfpI"/>
    <property type="match status" value="1"/>
</dbReference>
<dbReference type="AlphaFoldDB" id="A0A9X2ECV1"/>
<reference evidence="2" key="1">
    <citation type="submission" date="2022-06" db="EMBL/GenBank/DDBJ databases">
        <title>Novel species in genus nocardia.</title>
        <authorList>
            <person name="Li F."/>
        </authorList>
    </citation>
    <scope>NUCLEOTIDE SEQUENCE</scope>
    <source>
        <strain evidence="2">CDC141</strain>
    </source>
</reference>
<dbReference type="Proteomes" id="UP001139157">
    <property type="component" value="Unassembled WGS sequence"/>
</dbReference>
<dbReference type="CDD" id="cd03139">
    <property type="entry name" value="GATase1_PfpI_2"/>
    <property type="match status" value="1"/>
</dbReference>
<sequence length="201" mass="21702">MTTYGLLIFDNVDEIDLAGPWEVFTVSSLLRGNADTVVLIAEHPDPVRCHKGMRIIPDHTFADHPPLDVLLIPGGTGPMEQQSNRVLTDWIAAVSARATWVTSVCSGVVLLAEAGPARGRRVCINRDMEDELEARGDVTVVRGSRYVVDGNLVTSQAACTGIDMALGLIARLHGVDHARVLCDMLQHEPAPAEFADAALDR</sequence>
<evidence type="ECO:0000313" key="3">
    <source>
        <dbReference type="Proteomes" id="UP001139157"/>
    </source>
</evidence>
<dbReference type="PANTHER" id="PTHR43130">
    <property type="entry name" value="ARAC-FAMILY TRANSCRIPTIONAL REGULATOR"/>
    <property type="match status" value="1"/>
</dbReference>
<dbReference type="GO" id="GO:0006355">
    <property type="term" value="P:regulation of DNA-templated transcription"/>
    <property type="evidence" value="ECO:0007669"/>
    <property type="project" value="TreeGrafter"/>
</dbReference>
<accession>A0A9X2ECV1</accession>
<protein>
    <submittedName>
        <fullName evidence="2">DJ-1/PfpI family protein</fullName>
    </submittedName>
</protein>
<gene>
    <name evidence="2" type="ORF">NDR86_34230</name>
</gene>
<dbReference type="PANTHER" id="PTHR43130:SF3">
    <property type="entry name" value="HTH-TYPE TRANSCRIPTIONAL REGULATOR RV1931C"/>
    <property type="match status" value="1"/>
</dbReference>
<dbReference type="EMBL" id="JAMRXG010000023">
    <property type="protein sequence ID" value="MCM6778557.1"/>
    <property type="molecule type" value="Genomic_DNA"/>
</dbReference>